<dbReference type="GO" id="GO:0004475">
    <property type="term" value="F:mannose-1-phosphate guanylyltransferase (GTP) activity"/>
    <property type="evidence" value="ECO:0007669"/>
    <property type="project" value="UniProtKB-EC"/>
</dbReference>
<dbReference type="Pfam" id="PF00483">
    <property type="entry name" value="NTP_transferase"/>
    <property type="match status" value="1"/>
</dbReference>
<dbReference type="CDD" id="cd02213">
    <property type="entry name" value="cupin_PMI_typeII_C"/>
    <property type="match status" value="1"/>
</dbReference>
<dbReference type="InterPro" id="IPR001538">
    <property type="entry name" value="Man6P_isomerase-2_C"/>
</dbReference>
<evidence type="ECO:0000256" key="8">
    <source>
        <dbReference type="RuleBase" id="RU004190"/>
    </source>
</evidence>
<dbReference type="InterPro" id="IPR014710">
    <property type="entry name" value="RmlC-like_jellyroll"/>
</dbReference>
<reference evidence="12 13" key="1">
    <citation type="submission" date="2022-06" db="EMBL/GenBank/DDBJ databases">
        <title>Rhizosaccharibacter gen. nov. sp. nov. KSS12, endophytic bacteria isolated from sugarcane.</title>
        <authorList>
            <person name="Pitiwittayakul N."/>
        </authorList>
    </citation>
    <scope>NUCLEOTIDE SEQUENCE [LARGE SCALE GENOMIC DNA]</scope>
    <source>
        <strain evidence="12 13">KSS12</strain>
    </source>
</reference>
<evidence type="ECO:0000256" key="1">
    <source>
        <dbReference type="ARBA" id="ARBA00006115"/>
    </source>
</evidence>
<evidence type="ECO:0000256" key="4">
    <source>
        <dbReference type="ARBA" id="ARBA00022695"/>
    </source>
</evidence>
<dbReference type="Pfam" id="PF22640">
    <property type="entry name" value="ManC_GMP_beta-helix"/>
    <property type="match status" value="1"/>
</dbReference>
<keyword evidence="5" id="KW-0547">Nucleotide-binding</keyword>
<dbReference type="GO" id="GO:0004476">
    <property type="term" value="F:mannose-6-phosphate isomerase activity"/>
    <property type="evidence" value="ECO:0007669"/>
    <property type="project" value="UniProtKB-EC"/>
</dbReference>
<feature type="domain" description="Mannose-6-phosphate isomerase type II C-terminal" evidence="10">
    <location>
        <begin position="374"/>
        <end position="488"/>
    </location>
</feature>
<evidence type="ECO:0000256" key="6">
    <source>
        <dbReference type="ARBA" id="ARBA00023134"/>
    </source>
</evidence>
<feature type="domain" description="MannoseP isomerase/GMP-like beta-helix" evidence="11">
    <location>
        <begin position="323"/>
        <end position="370"/>
    </location>
</feature>
<comment type="similarity">
    <text evidence="1 8">Belongs to the mannose-6-phosphate isomerase type 2 family.</text>
</comment>
<evidence type="ECO:0000256" key="2">
    <source>
        <dbReference type="ARBA" id="ARBA00012387"/>
    </source>
</evidence>
<keyword evidence="4 12" id="KW-0548">Nucleotidyltransferase</keyword>
<dbReference type="PANTHER" id="PTHR46390">
    <property type="entry name" value="MANNOSE-1-PHOSPHATE GUANYLYLTRANSFERASE"/>
    <property type="match status" value="1"/>
</dbReference>
<dbReference type="NCBIfam" id="TIGR01479">
    <property type="entry name" value="GMP_PMI"/>
    <property type="match status" value="1"/>
</dbReference>
<dbReference type="InterPro" id="IPR054566">
    <property type="entry name" value="ManC/GMP-like_b-helix"/>
</dbReference>
<comment type="caution">
    <text evidence="12">The sequence shown here is derived from an EMBL/GenBank/DDBJ whole genome shotgun (WGS) entry which is preliminary data.</text>
</comment>
<accession>A0ABT1VVF7</accession>
<keyword evidence="3 12" id="KW-0808">Transferase</keyword>
<dbReference type="Pfam" id="PF01050">
    <property type="entry name" value="MannoseP_isomer"/>
    <property type="match status" value="1"/>
</dbReference>
<dbReference type="InterPro" id="IPR011051">
    <property type="entry name" value="RmlC_Cupin_sf"/>
</dbReference>
<dbReference type="CDD" id="cd02509">
    <property type="entry name" value="GDP-M1P_Guanylyltransferase"/>
    <property type="match status" value="1"/>
</dbReference>
<dbReference type="Gene3D" id="3.90.550.10">
    <property type="entry name" value="Spore Coat Polysaccharide Biosynthesis Protein SpsA, Chain A"/>
    <property type="match status" value="1"/>
</dbReference>
<comment type="catalytic activity">
    <reaction evidence="7">
        <text>alpha-D-mannose 1-phosphate + GTP + H(+) = GDP-alpha-D-mannose + diphosphate</text>
        <dbReference type="Rhea" id="RHEA:15229"/>
        <dbReference type="ChEBI" id="CHEBI:15378"/>
        <dbReference type="ChEBI" id="CHEBI:33019"/>
        <dbReference type="ChEBI" id="CHEBI:37565"/>
        <dbReference type="ChEBI" id="CHEBI:57527"/>
        <dbReference type="ChEBI" id="CHEBI:58409"/>
        <dbReference type="EC" id="2.7.7.13"/>
    </reaction>
</comment>
<evidence type="ECO:0000259" key="10">
    <source>
        <dbReference type="Pfam" id="PF01050"/>
    </source>
</evidence>
<evidence type="ECO:0000313" key="13">
    <source>
        <dbReference type="Proteomes" id="UP001524547"/>
    </source>
</evidence>
<dbReference type="Proteomes" id="UP001524547">
    <property type="component" value="Unassembled WGS sequence"/>
</dbReference>
<dbReference type="InterPro" id="IPR005835">
    <property type="entry name" value="NTP_transferase_dom"/>
</dbReference>
<dbReference type="EMBL" id="JAMZEJ010000002">
    <property type="protein sequence ID" value="MCQ8239922.1"/>
    <property type="molecule type" value="Genomic_DNA"/>
</dbReference>
<gene>
    <name evidence="12" type="ORF">NFI88_03585</name>
</gene>
<dbReference type="PANTHER" id="PTHR46390:SF1">
    <property type="entry name" value="MANNOSE-1-PHOSPHATE GUANYLYLTRANSFERASE"/>
    <property type="match status" value="1"/>
</dbReference>
<protein>
    <recommendedName>
        <fullName evidence="2">mannose-1-phosphate guanylyltransferase</fullName>
        <ecNumber evidence="2">2.7.7.13</ecNumber>
    </recommendedName>
</protein>
<dbReference type="InterPro" id="IPR051161">
    <property type="entry name" value="Mannose-6P_isomerase_type2"/>
</dbReference>
<dbReference type="InterPro" id="IPR006375">
    <property type="entry name" value="Man1P_GuaTrfase/Man6P_Isoase"/>
</dbReference>
<name>A0ABT1VVF7_9PROT</name>
<dbReference type="Gene3D" id="2.60.120.10">
    <property type="entry name" value="Jelly Rolls"/>
    <property type="match status" value="1"/>
</dbReference>
<dbReference type="RefSeq" id="WP_422918658.1">
    <property type="nucleotide sequence ID" value="NZ_JAMZEJ010000002.1"/>
</dbReference>
<evidence type="ECO:0000259" key="9">
    <source>
        <dbReference type="Pfam" id="PF00483"/>
    </source>
</evidence>
<evidence type="ECO:0000259" key="11">
    <source>
        <dbReference type="Pfam" id="PF22640"/>
    </source>
</evidence>
<keyword evidence="12" id="KW-0413">Isomerase</keyword>
<dbReference type="InterPro" id="IPR049577">
    <property type="entry name" value="GMPP_N"/>
</dbReference>
<proteinExistence type="inferred from homology"/>
<dbReference type="SUPFAM" id="SSF53448">
    <property type="entry name" value="Nucleotide-diphospho-sugar transferases"/>
    <property type="match status" value="1"/>
</dbReference>
<dbReference type="EC" id="2.7.7.13" evidence="2"/>
<evidence type="ECO:0000256" key="5">
    <source>
        <dbReference type="ARBA" id="ARBA00022741"/>
    </source>
</evidence>
<keyword evidence="13" id="KW-1185">Reference proteome</keyword>
<evidence type="ECO:0000313" key="12">
    <source>
        <dbReference type="EMBL" id="MCQ8239922.1"/>
    </source>
</evidence>
<evidence type="ECO:0000256" key="3">
    <source>
        <dbReference type="ARBA" id="ARBA00022679"/>
    </source>
</evidence>
<dbReference type="InterPro" id="IPR029044">
    <property type="entry name" value="Nucleotide-diphossugar_trans"/>
</dbReference>
<keyword evidence="6" id="KW-0342">GTP-binding</keyword>
<dbReference type="SUPFAM" id="SSF51182">
    <property type="entry name" value="RmlC-like cupins"/>
    <property type="match status" value="1"/>
</dbReference>
<organism evidence="12 13">
    <name type="scientific">Rhizosaccharibacter radicis</name>
    <dbReference type="NCBI Taxonomy" id="2782605"/>
    <lineage>
        <taxon>Bacteria</taxon>
        <taxon>Pseudomonadati</taxon>
        <taxon>Pseudomonadota</taxon>
        <taxon>Alphaproteobacteria</taxon>
        <taxon>Acetobacterales</taxon>
        <taxon>Acetobacteraceae</taxon>
        <taxon>Rhizosaccharibacter</taxon>
    </lineage>
</organism>
<feature type="domain" description="Nucleotidyl transferase" evidence="9">
    <location>
        <begin position="27"/>
        <end position="309"/>
    </location>
</feature>
<evidence type="ECO:0000256" key="7">
    <source>
        <dbReference type="ARBA" id="ARBA00047343"/>
    </source>
</evidence>
<sequence>MNQAVLLPDQASREDRASAPAPAPVVPVILSGGSGSRLWPVSRASFPKQLWPLISERTMLQETALRGAGDGFAPPVIVCNEEHRFLIAEQLREAGIEGARIVLEPVGRNSAPAIAAAAMLVAEQHPGAVLWMMAADAAIGRPDALRDAVAAAVAAARDQRIVTFGMKPTRAETGYGYIEVGEPLAGSPGVHALRRFVEKPDAARAAELVAGGRHLWNSGMYVFTADTLLEEMREHSPDVLAAVRRAVEGRQTDLDFIRLQPEAFRLAPDISIDYAVAERTSRAAVVPADLGWSDVGSWDALWDVSVKDAAGNVAVGDVLLEHARDCYVRSDGIVTAVTGLTDAIVVVTEDAVLVTHRDRAQDVKKVVDRLRADGRHEAVAHNRCYRPWGFYESLITGDRFQVKRIVVSPGQKLSLQKHYHRAEHWVVVAGTALVTRDGEEVLVRENESIYLPLGCTHRLNNPGHIPLTLIEVQSGPYLSEDDVVRIEDSYNRR</sequence>